<proteinExistence type="predicted"/>
<dbReference type="RefSeq" id="WP_183912784.1">
    <property type="nucleotide sequence ID" value="NZ_JBDJNQ010000007.1"/>
</dbReference>
<evidence type="ECO:0000313" key="2">
    <source>
        <dbReference type="EMBL" id="MEN5378698.1"/>
    </source>
</evidence>
<feature type="transmembrane region" description="Helical" evidence="1">
    <location>
        <begin position="12"/>
        <end position="31"/>
    </location>
</feature>
<dbReference type="EMBL" id="JBDJNQ010000007">
    <property type="protein sequence ID" value="MEN5378698.1"/>
    <property type="molecule type" value="Genomic_DNA"/>
</dbReference>
<keyword evidence="1" id="KW-1133">Transmembrane helix</keyword>
<reference evidence="2 3" key="1">
    <citation type="submission" date="2024-04" db="EMBL/GenBank/DDBJ databases">
        <title>WGS of bacteria from Torrens River.</title>
        <authorList>
            <person name="Wyrsch E.R."/>
            <person name="Drigo B."/>
        </authorList>
    </citation>
    <scope>NUCLEOTIDE SEQUENCE [LARGE SCALE GENOMIC DNA]</scope>
    <source>
        <strain evidence="2 3">TWI391</strain>
    </source>
</reference>
<comment type="caution">
    <text evidence="2">The sequence shown here is derived from an EMBL/GenBank/DDBJ whole genome shotgun (WGS) entry which is preliminary data.</text>
</comment>
<accession>A0ABV0BXJ0</accession>
<protein>
    <submittedName>
        <fullName evidence="2">Uncharacterized protein</fullName>
    </submittedName>
</protein>
<keyword evidence="1" id="KW-0812">Transmembrane</keyword>
<feature type="transmembrane region" description="Helical" evidence="1">
    <location>
        <begin position="67"/>
        <end position="92"/>
    </location>
</feature>
<keyword evidence="1" id="KW-0472">Membrane</keyword>
<name>A0ABV0BXJ0_9SPHI</name>
<dbReference type="Proteomes" id="UP001409291">
    <property type="component" value="Unassembled WGS sequence"/>
</dbReference>
<feature type="transmembrane region" description="Helical" evidence="1">
    <location>
        <begin position="43"/>
        <end position="60"/>
    </location>
</feature>
<evidence type="ECO:0000256" key="1">
    <source>
        <dbReference type="SAM" id="Phobius"/>
    </source>
</evidence>
<gene>
    <name evidence="2" type="ORF">ABE541_15655</name>
</gene>
<organism evidence="2 3">
    <name type="scientific">Sphingobacterium kitahiroshimense</name>
    <dbReference type="NCBI Taxonomy" id="470446"/>
    <lineage>
        <taxon>Bacteria</taxon>
        <taxon>Pseudomonadati</taxon>
        <taxon>Bacteroidota</taxon>
        <taxon>Sphingobacteriia</taxon>
        <taxon>Sphingobacteriales</taxon>
        <taxon>Sphingobacteriaceae</taxon>
        <taxon>Sphingobacterium</taxon>
    </lineage>
</organism>
<keyword evidence="3" id="KW-1185">Reference proteome</keyword>
<sequence length="190" mass="22011">MQKVTGRKKFYIAYMLISLIMLVDITLILTWQISLAGYWSDRLVFWIWLLTTLPFLIIFWKSIYTKIYCIVLVLGLLFSIAAMMLPFFGILFSSTGMERRSYYTPDTGKYRVQLIQSVMARPRLQIIENKGIVEKVILFTDADFLKNDNLKVGYESVIGLDVLKDTPDSLVLEFHMPGQKIVKGFKLSDE</sequence>
<evidence type="ECO:0000313" key="3">
    <source>
        <dbReference type="Proteomes" id="UP001409291"/>
    </source>
</evidence>